<accession>A0A1H0RIX4</accession>
<proteinExistence type="predicted"/>
<reference evidence="1 2" key="1">
    <citation type="submission" date="2016-10" db="EMBL/GenBank/DDBJ databases">
        <authorList>
            <person name="de Groot N.N."/>
        </authorList>
    </citation>
    <scope>NUCLEOTIDE SEQUENCE [LARGE SCALE GENOMIC DNA]</scope>
    <source>
        <strain evidence="1 2">CECT 7543</strain>
    </source>
</reference>
<organism evidence="1 2">
    <name type="scientific">Pseudomonas arsenicoxydans</name>
    <dbReference type="NCBI Taxonomy" id="702115"/>
    <lineage>
        <taxon>Bacteria</taxon>
        <taxon>Pseudomonadati</taxon>
        <taxon>Pseudomonadota</taxon>
        <taxon>Gammaproteobacteria</taxon>
        <taxon>Pseudomonadales</taxon>
        <taxon>Pseudomonadaceae</taxon>
        <taxon>Pseudomonas</taxon>
    </lineage>
</organism>
<sequence length="144" mass="16156">MPNKALRILIADEQHFHQMIIERLFNQLGYYRVAPVQGLAPMLSLVEYGGEPFDLVVVNASLVCGELDALSYFLDNQQVRNTLIFDGQRAQLPPTPAGEPQRVQVSHAPLPDLTCIQRLMTMIDPPLNEDQYPWPSVRSAQTVG</sequence>
<evidence type="ECO:0000313" key="1">
    <source>
        <dbReference type="EMBL" id="SDP29360.1"/>
    </source>
</evidence>
<dbReference type="OrthoDB" id="7028668at2"/>
<protein>
    <recommendedName>
        <fullName evidence="3">Chemotaxis protein CheY</fullName>
    </recommendedName>
</protein>
<name>A0A1H0RIX4_9PSED</name>
<dbReference type="EMBL" id="LT629705">
    <property type="protein sequence ID" value="SDP29360.1"/>
    <property type="molecule type" value="Genomic_DNA"/>
</dbReference>
<evidence type="ECO:0000313" key="2">
    <source>
        <dbReference type="Proteomes" id="UP000198827"/>
    </source>
</evidence>
<gene>
    <name evidence="1" type="ORF">SAMN04489798_5272</name>
</gene>
<dbReference type="AlphaFoldDB" id="A0A1H0RIX4"/>
<evidence type="ECO:0008006" key="3">
    <source>
        <dbReference type="Google" id="ProtNLM"/>
    </source>
</evidence>
<dbReference type="Proteomes" id="UP000198827">
    <property type="component" value="Chromosome I"/>
</dbReference>
<dbReference type="RefSeq" id="WP_090186177.1">
    <property type="nucleotide sequence ID" value="NZ_LT629705.1"/>
</dbReference>